<dbReference type="Proteomes" id="UP000015103">
    <property type="component" value="Unassembled WGS sequence"/>
</dbReference>
<dbReference type="Gene3D" id="1.10.238.20">
    <property type="entry name" value="Pheromone/general odorant binding protein domain"/>
    <property type="match status" value="1"/>
</dbReference>
<dbReference type="InterPro" id="IPR036728">
    <property type="entry name" value="PBP_GOBP_sf"/>
</dbReference>
<dbReference type="SUPFAM" id="SSF47565">
    <property type="entry name" value="Insect pheromone/odorant-binding proteins"/>
    <property type="match status" value="1"/>
</dbReference>
<dbReference type="SMR" id="T1HD10"/>
<dbReference type="InParanoid" id="T1HD10"/>
<dbReference type="Pfam" id="PF01395">
    <property type="entry name" value="PBP_GOBP"/>
    <property type="match status" value="1"/>
</dbReference>
<dbReference type="RefSeq" id="XP_073980345.1">
    <property type="nucleotide sequence ID" value="XM_074124244.1"/>
</dbReference>
<evidence type="ECO:0000313" key="2">
    <source>
        <dbReference type="Proteomes" id="UP000015103"/>
    </source>
</evidence>
<dbReference type="EMBL" id="ACPB03008832">
    <property type="status" value="NOT_ANNOTATED_CDS"/>
    <property type="molecule type" value="Genomic_DNA"/>
</dbReference>
<dbReference type="HOGENOM" id="CLU_1827715_0_0_1"/>
<dbReference type="EnsemblMetazoa" id="RPRC001925-RA">
    <property type="protein sequence ID" value="RPRC001925-PA"/>
    <property type="gene ID" value="RPRC001925"/>
</dbReference>
<organism evidence="1 2">
    <name type="scientific">Rhodnius prolixus</name>
    <name type="common">Triatomid bug</name>
    <dbReference type="NCBI Taxonomy" id="13249"/>
    <lineage>
        <taxon>Eukaryota</taxon>
        <taxon>Metazoa</taxon>
        <taxon>Ecdysozoa</taxon>
        <taxon>Arthropoda</taxon>
        <taxon>Hexapoda</taxon>
        <taxon>Insecta</taxon>
        <taxon>Pterygota</taxon>
        <taxon>Neoptera</taxon>
        <taxon>Paraneoptera</taxon>
        <taxon>Hemiptera</taxon>
        <taxon>Heteroptera</taxon>
        <taxon>Panheteroptera</taxon>
        <taxon>Cimicomorpha</taxon>
        <taxon>Reduviidae</taxon>
        <taxon>Triatominae</taxon>
        <taxon>Rhodnius</taxon>
    </lineage>
</organism>
<sequence>MKALLLIVFMSVSINKIICENATESDEADPETVQYLTCIQKYNLTGTEVATKGSYAEKCGHACAMKAKGMLSDDGEFIKDRMLLQGFPPNMTYVEMTRMQMAIEMCARQVTQEEDECEKVSALMDCLHTKMKDPRNLRKVK</sequence>
<dbReference type="InterPro" id="IPR006170">
    <property type="entry name" value="PBP/GOBP"/>
</dbReference>
<evidence type="ECO:0000313" key="1">
    <source>
        <dbReference type="EnsemblMetazoa" id="RPRC001925-PA"/>
    </source>
</evidence>
<keyword evidence="2" id="KW-1185">Reference proteome</keyword>
<proteinExistence type="predicted"/>
<dbReference type="GO" id="GO:0005549">
    <property type="term" value="F:odorant binding"/>
    <property type="evidence" value="ECO:0007669"/>
    <property type="project" value="InterPro"/>
</dbReference>
<accession>T1HD10</accession>
<name>T1HD10_RHOPR</name>
<dbReference type="AlphaFoldDB" id="T1HD10"/>
<protein>
    <submittedName>
        <fullName evidence="1">Uncharacterized protein</fullName>
    </submittedName>
</protein>
<dbReference type="GeneID" id="141452270"/>
<dbReference type="VEuPathDB" id="VectorBase:RPRC001925"/>
<dbReference type="CDD" id="cd23992">
    <property type="entry name" value="PBP_GOBP"/>
    <property type="match status" value="1"/>
</dbReference>
<reference evidence="1" key="1">
    <citation type="submission" date="2015-05" db="UniProtKB">
        <authorList>
            <consortium name="EnsemblMetazoa"/>
        </authorList>
    </citation>
    <scope>IDENTIFICATION</scope>
</reference>